<sequence length="621" mass="68797">MSIFVFTKSGERYSLDANDAIGSGGEGSVYPYPGRPKEVIKIYENPDTSHGKKLKAFIAKNFSLPKSVAAPTDLIFDQSGKVIGYTMAFIKGAKDFRELGNKHFRLRHKINNKKVVALHLNDALTLEAIHGQKIIVGDRNDQNVLFAGTNSYYIDFDSAQFDNWPCPVATENYLDPALYSLDLTQKPVFLPQHDWYSYAVMLFRSLLLIHPYGGTHPRIDDLPNRALKRITVFDKGVIYPAVGLPPDLISDDLLQVFSRYFKEGWRGQFPQSVLKGFQAALIECPSCNTAYPSNKRSCPVCQEQNQVITSVSIPGSLTVKQLLGLKGQILYHRLEGENLILITLEDNSVVFHSVSQSGLQTINLFPYQVGMRFEASTKLLAVNIAGSDGIDLFELNYNEATQIESSVSDTYSITQNAVFRVSGKHLFRLVGGQLIDTEVGKGGLLNRPIRATIEHQSWFSISSDPSPVVVGFQRVLRQQFFWLHRDGFSTDLVVPPLDLGESLIDITVKFSGSSFLIIRKTKLKGSEFIHFNSFDKNGTVINSSRIEAGKLPSDRIHGQAYAGGKLIFPTDTGAIRYDPATGSQSGFQATVKTVNSGQSLFAYSTGLLVVDPKHVSYLTLS</sequence>
<proteinExistence type="predicted"/>
<dbReference type="AlphaFoldDB" id="A0A837IHD9"/>
<dbReference type="Proteomes" id="UP000034078">
    <property type="component" value="Unassembled WGS sequence"/>
</dbReference>
<evidence type="ECO:0000313" key="1">
    <source>
        <dbReference type="EMBL" id="KKT98922.1"/>
    </source>
</evidence>
<name>A0A837IHD9_9BACT</name>
<protein>
    <recommendedName>
        <fullName evidence="3">Protein kinase domain-containing protein</fullName>
    </recommendedName>
</protein>
<dbReference type="InterPro" id="IPR011009">
    <property type="entry name" value="Kinase-like_dom_sf"/>
</dbReference>
<evidence type="ECO:0008006" key="3">
    <source>
        <dbReference type="Google" id="ProtNLM"/>
    </source>
</evidence>
<evidence type="ECO:0000313" key="2">
    <source>
        <dbReference type="Proteomes" id="UP000034078"/>
    </source>
</evidence>
<dbReference type="Gene3D" id="1.10.510.10">
    <property type="entry name" value="Transferase(Phosphotransferase) domain 1"/>
    <property type="match status" value="1"/>
</dbReference>
<organism evidence="1 2">
    <name type="scientific">Candidatus Collierbacteria bacterium GW2011_GWB2_45_17</name>
    <dbReference type="NCBI Taxonomy" id="1618388"/>
    <lineage>
        <taxon>Bacteria</taxon>
        <taxon>Candidatus Collieribacteriota</taxon>
    </lineage>
</organism>
<gene>
    <name evidence="1" type="ORF">UX01_C0017G0008</name>
</gene>
<dbReference type="SUPFAM" id="SSF56112">
    <property type="entry name" value="Protein kinase-like (PK-like)"/>
    <property type="match status" value="1"/>
</dbReference>
<reference evidence="1 2" key="1">
    <citation type="journal article" date="2015" name="Nature">
        <title>rRNA introns, odd ribosomes, and small enigmatic genomes across a large radiation of phyla.</title>
        <authorList>
            <person name="Brown C.T."/>
            <person name="Hug L.A."/>
            <person name="Thomas B.C."/>
            <person name="Sharon I."/>
            <person name="Castelle C.J."/>
            <person name="Singh A."/>
            <person name="Wilkins M.J."/>
            <person name="Williams K.H."/>
            <person name="Banfield J.F."/>
        </authorList>
    </citation>
    <scope>NUCLEOTIDE SEQUENCE [LARGE SCALE GENOMIC DNA]</scope>
</reference>
<comment type="caution">
    <text evidence="1">The sequence shown here is derived from an EMBL/GenBank/DDBJ whole genome shotgun (WGS) entry which is preliminary data.</text>
</comment>
<accession>A0A837IHD9</accession>
<dbReference type="EMBL" id="LCKO01000017">
    <property type="protein sequence ID" value="KKT98922.1"/>
    <property type="molecule type" value="Genomic_DNA"/>
</dbReference>